<feature type="transmembrane region" description="Helical" evidence="5">
    <location>
        <begin position="129"/>
        <end position="151"/>
    </location>
</feature>
<evidence type="ECO:0008006" key="8">
    <source>
        <dbReference type="Google" id="ProtNLM"/>
    </source>
</evidence>
<organism evidence="7">
    <name type="scientific">Alexandrium catenella</name>
    <name type="common">Red tide dinoflagellate</name>
    <name type="synonym">Gonyaulax catenella</name>
    <dbReference type="NCBI Taxonomy" id="2925"/>
    <lineage>
        <taxon>Eukaryota</taxon>
        <taxon>Sar</taxon>
        <taxon>Alveolata</taxon>
        <taxon>Dinophyceae</taxon>
        <taxon>Gonyaulacales</taxon>
        <taxon>Pyrocystaceae</taxon>
        <taxon>Alexandrium</taxon>
    </lineage>
</organism>
<proteinExistence type="predicted"/>
<keyword evidence="6" id="KW-0732">Signal</keyword>
<feature type="transmembrane region" description="Helical" evidence="5">
    <location>
        <begin position="101"/>
        <end position="123"/>
    </location>
</feature>
<feature type="transmembrane region" description="Helical" evidence="5">
    <location>
        <begin position="225"/>
        <end position="244"/>
    </location>
</feature>
<dbReference type="PANTHER" id="PTHR12570">
    <property type="match status" value="1"/>
</dbReference>
<dbReference type="GO" id="GO:0016020">
    <property type="term" value="C:membrane"/>
    <property type="evidence" value="ECO:0007669"/>
    <property type="project" value="UniProtKB-SubCell"/>
</dbReference>
<evidence type="ECO:0000256" key="3">
    <source>
        <dbReference type="ARBA" id="ARBA00022989"/>
    </source>
</evidence>
<feature type="transmembrane region" description="Helical" evidence="5">
    <location>
        <begin position="192"/>
        <end position="213"/>
    </location>
</feature>
<comment type="subcellular location">
    <subcellularLocation>
        <location evidence="1">Membrane</location>
        <topology evidence="1">Multi-pass membrane protein</topology>
    </subcellularLocation>
</comment>
<feature type="transmembrane region" description="Helical" evidence="5">
    <location>
        <begin position="59"/>
        <end position="80"/>
    </location>
</feature>
<keyword evidence="2 5" id="KW-0812">Transmembrane</keyword>
<evidence type="ECO:0000256" key="2">
    <source>
        <dbReference type="ARBA" id="ARBA00022692"/>
    </source>
</evidence>
<protein>
    <recommendedName>
        <fullName evidence="8">EamA domain-containing protein</fullName>
    </recommendedName>
</protein>
<keyword evidence="4 5" id="KW-0472">Membrane</keyword>
<name>A0A7S1WL46_ALECA</name>
<evidence type="ECO:0000256" key="1">
    <source>
        <dbReference type="ARBA" id="ARBA00004141"/>
    </source>
</evidence>
<dbReference type="GO" id="GO:0015095">
    <property type="term" value="F:magnesium ion transmembrane transporter activity"/>
    <property type="evidence" value="ECO:0007669"/>
    <property type="project" value="InterPro"/>
</dbReference>
<gene>
    <name evidence="7" type="ORF">ACAT0790_LOCUS50874</name>
</gene>
<sequence>MLDWPRLSLKALQWLAVLLAASARGGAAAKLNFVMRDVQRAVEVTSQIGHDTADVIRQFWWVGALTTVVGATLTIVGLMLQKSSHGEGKGAKASEEHPYWMSWRWALGLLVWLVGQAICWAADGLANRSLLACFNCWNIIVVFVFAPWYLGESVVPRAGVGAAITFVGCIWVVLTGPRGFHLQTVETLEDSWLSLAFISMTAVALLSAIVLAVRVRWSAHAAPLAPMQLTALSAIFAWYAVLLSKCGSTLTVTSVQSQSQIGRWQFWAYLLAMAAFAVCQVHTLNMAMKLGTAISVLPAYESLSMMGQVIICGVFFKEFQEFGTDDLLHFSCAIACVLVGIAVLTSASAASASCHGQDARAPEAHRDQALMCAARP</sequence>
<accession>A0A7S1WL46</accession>
<reference evidence="7" key="1">
    <citation type="submission" date="2021-01" db="EMBL/GenBank/DDBJ databases">
        <authorList>
            <person name="Corre E."/>
            <person name="Pelletier E."/>
            <person name="Niang G."/>
            <person name="Scheremetjew M."/>
            <person name="Finn R."/>
            <person name="Kale V."/>
            <person name="Holt S."/>
            <person name="Cochrane G."/>
            <person name="Meng A."/>
            <person name="Brown T."/>
            <person name="Cohen L."/>
        </authorList>
    </citation>
    <scope>NUCLEOTIDE SEQUENCE</scope>
    <source>
        <strain evidence="7">OF101</strain>
    </source>
</reference>
<feature type="transmembrane region" description="Helical" evidence="5">
    <location>
        <begin position="328"/>
        <end position="350"/>
    </location>
</feature>
<evidence type="ECO:0000256" key="6">
    <source>
        <dbReference type="SAM" id="SignalP"/>
    </source>
</evidence>
<dbReference type="Pfam" id="PF05653">
    <property type="entry name" value="Mg_trans_NIPA"/>
    <property type="match status" value="1"/>
</dbReference>
<feature type="chain" id="PRO_5030615954" description="EamA domain-containing protein" evidence="6">
    <location>
        <begin position="29"/>
        <end position="376"/>
    </location>
</feature>
<keyword evidence="3 5" id="KW-1133">Transmembrane helix</keyword>
<evidence type="ECO:0000313" key="7">
    <source>
        <dbReference type="EMBL" id="CAD9174105.1"/>
    </source>
</evidence>
<feature type="transmembrane region" description="Helical" evidence="5">
    <location>
        <begin position="264"/>
        <end position="284"/>
    </location>
</feature>
<evidence type="ECO:0000256" key="5">
    <source>
        <dbReference type="SAM" id="Phobius"/>
    </source>
</evidence>
<dbReference type="EMBL" id="HBGE01085397">
    <property type="protein sequence ID" value="CAD9174105.1"/>
    <property type="molecule type" value="Transcribed_RNA"/>
</dbReference>
<dbReference type="AlphaFoldDB" id="A0A7S1WL46"/>
<feature type="signal peptide" evidence="6">
    <location>
        <begin position="1"/>
        <end position="28"/>
    </location>
</feature>
<dbReference type="InterPro" id="IPR008521">
    <property type="entry name" value="Mg_trans_NIPA"/>
</dbReference>
<feature type="transmembrane region" description="Helical" evidence="5">
    <location>
        <begin position="296"/>
        <end position="316"/>
    </location>
</feature>
<feature type="transmembrane region" description="Helical" evidence="5">
    <location>
        <begin position="158"/>
        <end position="180"/>
    </location>
</feature>
<evidence type="ECO:0000256" key="4">
    <source>
        <dbReference type="ARBA" id="ARBA00023136"/>
    </source>
</evidence>